<feature type="signal peptide" evidence="1">
    <location>
        <begin position="1"/>
        <end position="18"/>
    </location>
</feature>
<proteinExistence type="predicted"/>
<keyword evidence="3" id="KW-1185">Reference proteome</keyword>
<evidence type="ECO:0000313" key="2">
    <source>
        <dbReference type="EMBL" id="KOF02235.1"/>
    </source>
</evidence>
<dbReference type="InterPro" id="IPR046715">
    <property type="entry name" value="DUF6607"/>
</dbReference>
<sequence length="303" mass="35758">MKNILICLMLMMSTIALAQNKKKQDQQAIKEMCGCYEITFNFAETFDYQRDYQFHDNYRTKGFEWVQLIKDDKDEISMQHLLIVGGGQIVKHWRQDWLYENTELYSYVKDNGWKLHTLPKSAVKGQWSQKVYHVDDSPRYESSASWVHVDGKHYWEGASDSPLPRREYSKRSDYNVMLRTNRHELTDFGWIHEQDNGKVNRTEKGDELLAEEKGMNVYTKVEDSKCVAAQEWWKKNEQYWADVRSVWAEVYAANPDFSYAQSLDDKMLYEVLFALGDEMATAEKYNSTEVQAKVSEIIKSYMD</sequence>
<keyword evidence="1" id="KW-0732">Signal</keyword>
<dbReference type="EMBL" id="JSVA01000015">
    <property type="protein sequence ID" value="KOF02235.1"/>
    <property type="molecule type" value="Genomic_DNA"/>
</dbReference>
<reference evidence="3" key="1">
    <citation type="submission" date="2014-11" db="EMBL/GenBank/DDBJ databases">
        <title>Genome sequencing of Roseivirga sp. D-25.</title>
        <authorList>
            <person name="Selvaratnam C."/>
            <person name="Thevarajoo S."/>
            <person name="Goh K.M."/>
            <person name="Eee R."/>
            <person name="Chan K.-G."/>
            <person name="Chong C.S."/>
        </authorList>
    </citation>
    <scope>NUCLEOTIDE SEQUENCE [LARGE SCALE GENOMIC DNA]</scope>
    <source>
        <strain evidence="3">D-25</strain>
    </source>
</reference>
<evidence type="ECO:0000313" key="3">
    <source>
        <dbReference type="Proteomes" id="UP000036908"/>
    </source>
</evidence>
<comment type="caution">
    <text evidence="2">The sequence shown here is derived from an EMBL/GenBank/DDBJ whole genome shotgun (WGS) entry which is preliminary data.</text>
</comment>
<dbReference type="Pfam" id="PF20311">
    <property type="entry name" value="DUF6607"/>
    <property type="match status" value="1"/>
</dbReference>
<dbReference type="RefSeq" id="WP_053224259.1">
    <property type="nucleotide sequence ID" value="NZ_JSVA01000015.1"/>
</dbReference>
<dbReference type="Proteomes" id="UP000036908">
    <property type="component" value="Unassembled WGS sequence"/>
</dbReference>
<feature type="chain" id="PRO_5005580095" evidence="1">
    <location>
        <begin position="19"/>
        <end position="303"/>
    </location>
</feature>
<dbReference type="PATRIC" id="fig|1566026.4.peg.996"/>
<accession>A0A0L8AJ96</accession>
<protein>
    <submittedName>
        <fullName evidence="2">Uncharacterized protein</fullName>
    </submittedName>
</protein>
<gene>
    <name evidence="2" type="ORF">OB69_13465</name>
</gene>
<dbReference type="AlphaFoldDB" id="A0A0L8AJ96"/>
<evidence type="ECO:0000256" key="1">
    <source>
        <dbReference type="SAM" id="SignalP"/>
    </source>
</evidence>
<dbReference type="OrthoDB" id="8564954at2"/>
<name>A0A0L8AJ96_9BACT</name>
<organism evidence="2 3">
    <name type="scientific">Roseivirga seohaensis subsp. aquiponti</name>
    <dbReference type="NCBI Taxonomy" id="1566026"/>
    <lineage>
        <taxon>Bacteria</taxon>
        <taxon>Pseudomonadati</taxon>
        <taxon>Bacteroidota</taxon>
        <taxon>Cytophagia</taxon>
        <taxon>Cytophagales</taxon>
        <taxon>Roseivirgaceae</taxon>
        <taxon>Roseivirga</taxon>
    </lineage>
</organism>